<accession>A0A7W6DCK5</accession>
<name>A0A7W6DCK5_9SPHN</name>
<keyword evidence="3" id="KW-0808">Transferase</keyword>
<dbReference type="AlphaFoldDB" id="A0A7W6DCK5"/>
<dbReference type="InterPro" id="IPR000073">
    <property type="entry name" value="AB_hydrolase_1"/>
</dbReference>
<reference evidence="3 4" key="1">
    <citation type="submission" date="2020-08" db="EMBL/GenBank/DDBJ databases">
        <title>Genomic Encyclopedia of Type Strains, Phase IV (KMG-IV): sequencing the most valuable type-strain genomes for metagenomic binning, comparative biology and taxonomic classification.</title>
        <authorList>
            <person name="Goeker M."/>
        </authorList>
    </citation>
    <scope>NUCLEOTIDE SEQUENCE [LARGE SCALE GENOMIC DNA]</scope>
    <source>
        <strain evidence="3 4">DSM 29348</strain>
    </source>
</reference>
<feature type="compositionally biased region" description="Basic residues" evidence="1">
    <location>
        <begin position="1"/>
        <end position="10"/>
    </location>
</feature>
<evidence type="ECO:0000256" key="1">
    <source>
        <dbReference type="SAM" id="MobiDB-lite"/>
    </source>
</evidence>
<dbReference type="InterPro" id="IPR051321">
    <property type="entry name" value="PHA/PHB_synthase"/>
</dbReference>
<feature type="domain" description="AB hydrolase-1" evidence="2">
    <location>
        <begin position="47"/>
        <end position="150"/>
    </location>
</feature>
<keyword evidence="3" id="KW-0012">Acyltransferase</keyword>
<keyword evidence="4" id="KW-1185">Reference proteome</keyword>
<evidence type="ECO:0000313" key="3">
    <source>
        <dbReference type="EMBL" id="MBB3980781.1"/>
    </source>
</evidence>
<dbReference type="PANTHER" id="PTHR36837">
    <property type="entry name" value="POLY(3-HYDROXYALKANOATE) POLYMERASE SUBUNIT PHAC"/>
    <property type="match status" value="1"/>
</dbReference>
<evidence type="ECO:0000259" key="2">
    <source>
        <dbReference type="Pfam" id="PF00561"/>
    </source>
</evidence>
<dbReference type="EMBL" id="JACIEB010000001">
    <property type="protein sequence ID" value="MBB3980781.1"/>
    <property type="molecule type" value="Genomic_DNA"/>
</dbReference>
<dbReference type="GO" id="GO:0016746">
    <property type="term" value="F:acyltransferase activity"/>
    <property type="evidence" value="ECO:0007669"/>
    <property type="project" value="UniProtKB-KW"/>
</dbReference>
<comment type="caution">
    <text evidence="3">The sequence shown here is derived from an EMBL/GenBank/DDBJ whole genome shotgun (WGS) entry which is preliminary data.</text>
</comment>
<dbReference type="InterPro" id="IPR029058">
    <property type="entry name" value="AB_hydrolase_fold"/>
</dbReference>
<gene>
    <name evidence="3" type="ORF">GGR44_000412</name>
</gene>
<dbReference type="Pfam" id="PF00561">
    <property type="entry name" value="Abhydrolase_1"/>
    <property type="match status" value="1"/>
</dbReference>
<dbReference type="SUPFAM" id="SSF53474">
    <property type="entry name" value="alpha/beta-Hydrolases"/>
    <property type="match status" value="1"/>
</dbReference>
<feature type="region of interest" description="Disordered" evidence="1">
    <location>
        <begin position="1"/>
        <end position="24"/>
    </location>
</feature>
<dbReference type="PANTHER" id="PTHR36837:SF2">
    <property type="entry name" value="POLY(3-HYDROXYALKANOATE) POLYMERASE SUBUNIT PHAC"/>
    <property type="match status" value="1"/>
</dbReference>
<dbReference type="EC" id="2.3.1.-" evidence="3"/>
<protein>
    <submittedName>
        <fullName evidence="3">Polyhydroxyalkanoate synthase</fullName>
        <ecNumber evidence="3">2.3.1.-</ecNumber>
    </submittedName>
</protein>
<sequence>MRRSALRGLRKYQEAARPAPPPMPPIFAAAGNSRLLRFNSAASNRAPVVFVPSLINPPRVLDLSPERSLVRAMAAAGHDAYLVDWGTPLDDDKGMDLTAHVADRLAPMIAALPQPPILVGYCLGGTLVAGAAALSPPRALATIATPWHFDGFPEQERADIVALWTRSQGTCVQMGYVPMEVLQSGFWSLDPARTIRKYAAFLDMPPGSDKELAFLAVEDWANEGPPLTLAAGQQLFEQFYGANQTGEKRWRIDGRVVDPEALACPTLSIASLTDKIVPAAASPRLAEHRELALGHVGMIVGSQAPHDVWMILSDWLSTHGG</sequence>
<organism evidence="3 4">
    <name type="scientific">Sphingobium fontiphilum</name>
    <dbReference type="NCBI Taxonomy" id="944425"/>
    <lineage>
        <taxon>Bacteria</taxon>
        <taxon>Pseudomonadati</taxon>
        <taxon>Pseudomonadota</taxon>
        <taxon>Alphaproteobacteria</taxon>
        <taxon>Sphingomonadales</taxon>
        <taxon>Sphingomonadaceae</taxon>
        <taxon>Sphingobium</taxon>
    </lineage>
</organism>
<proteinExistence type="predicted"/>
<evidence type="ECO:0000313" key="4">
    <source>
        <dbReference type="Proteomes" id="UP000552757"/>
    </source>
</evidence>
<dbReference type="Gene3D" id="3.40.50.1820">
    <property type="entry name" value="alpha/beta hydrolase"/>
    <property type="match status" value="1"/>
</dbReference>
<dbReference type="Proteomes" id="UP000552757">
    <property type="component" value="Unassembled WGS sequence"/>
</dbReference>